<dbReference type="GO" id="GO:0070013">
    <property type="term" value="C:intracellular organelle lumen"/>
    <property type="evidence" value="ECO:0007669"/>
    <property type="project" value="UniProtKB-ARBA"/>
</dbReference>
<gene>
    <name evidence="8" type="primary">ARSH</name>
</gene>
<evidence type="ECO:0000256" key="2">
    <source>
        <dbReference type="ARBA" id="ARBA00008779"/>
    </source>
</evidence>
<dbReference type="GO" id="GO:0004065">
    <property type="term" value="F:arylsulfatase activity"/>
    <property type="evidence" value="ECO:0007669"/>
    <property type="project" value="TreeGrafter"/>
</dbReference>
<dbReference type="FunFam" id="3.40.720.10:FF:000233">
    <property type="entry name" value="Predicted protein"/>
    <property type="match status" value="1"/>
</dbReference>
<dbReference type="GO" id="GO:0005783">
    <property type="term" value="C:endoplasmic reticulum"/>
    <property type="evidence" value="ECO:0007669"/>
    <property type="project" value="UniProtKB-ARBA"/>
</dbReference>
<dbReference type="RefSeq" id="XP_014682270.2">
    <property type="nucleotide sequence ID" value="XM_014826784.3"/>
</dbReference>
<keyword evidence="3" id="KW-0479">Metal-binding</keyword>
<keyword evidence="6" id="KW-1133">Transmembrane helix</keyword>
<reference evidence="8" key="3">
    <citation type="submission" date="2025-09" db="UniProtKB">
        <authorList>
            <consortium name="Ensembl"/>
        </authorList>
    </citation>
    <scope>IDENTIFICATION</scope>
</reference>
<feature type="transmembrane region" description="Helical" evidence="6">
    <location>
        <begin position="192"/>
        <end position="211"/>
    </location>
</feature>
<dbReference type="Ensembl" id="ENSEAST00005029868.2">
    <property type="protein sequence ID" value="ENSEASP00005027504.2"/>
    <property type="gene ID" value="ENSEASG00005018718.2"/>
</dbReference>
<accession>A0A8C4MSU4</accession>
<keyword evidence="4" id="KW-0378">Hydrolase</keyword>
<feature type="domain" description="Sulfatase N-terminal" evidence="7">
    <location>
        <begin position="34"/>
        <end position="416"/>
    </location>
</feature>
<keyword evidence="6" id="KW-0812">Transmembrane</keyword>
<evidence type="ECO:0000313" key="8">
    <source>
        <dbReference type="Ensembl" id="ENSEASP00005027504.2"/>
    </source>
</evidence>
<proteinExistence type="inferred from homology"/>
<evidence type="ECO:0000313" key="9">
    <source>
        <dbReference type="Proteomes" id="UP000694387"/>
    </source>
</evidence>
<dbReference type="InterPro" id="IPR000917">
    <property type="entry name" value="Sulfatase_N"/>
</dbReference>
<dbReference type="CTD" id="347527"/>
<dbReference type="PROSITE" id="PS00149">
    <property type="entry name" value="SULFATASE_2"/>
    <property type="match status" value="1"/>
</dbReference>
<protein>
    <submittedName>
        <fullName evidence="8">Arylsulfatase family member H</fullName>
    </submittedName>
</protein>
<dbReference type="Gene3D" id="3.30.1120.10">
    <property type="match status" value="1"/>
</dbReference>
<dbReference type="Proteomes" id="UP000694387">
    <property type="component" value="Chromosome 4"/>
</dbReference>
<dbReference type="GeneID" id="106821909"/>
<keyword evidence="5" id="KW-0106">Calcium</keyword>
<sequence length="589" mass="66387">MKQPFYDWNCWLSVSLWCLFGGLNGTFVTRNSRPNIVLLMADDLGVGDVCCYGNDTVSTPNIDRLASEGVRLTQHLAAASVCTPSRAAFLTGRYPIRSGMASPFNLNRALIWLGGSGGLPSNETTFAKLLQHRGYRTGLIGKWHQGLSCASRNDHCFHPLNHGFDYFYGLPFGLFSDCQPSKSPELHRWLRIKLWISTAVLGLVPLLLLIPKFARWFPVPWKVILVFTLLAFLFFVSWYSSYGFTRRWNCILMRNHEIIQQPMKEERVASLMLKEALAFIDRYKREPFLLFVSFLHVHTPLITKKKFVGHSKYGSYGDNVEEMDWMVGKILDALDRELLANHTLVYFTSDHGGRLEAQDGGAQAGGWNGIYKGGKGMGGWEGGIRVPGIFRWPTVLEAGKVIDEPTSLMDIYPTLSYIGGGIPPQDRVIDGRNLMPLLEGRVSHSDHEFLFHYCGVYLHTARWHQKDCATVWKVHYVTPKFSPEGAGACYGSGMCSCTGDVTYHDPPLLFDISRDPSESQPLNPDNEVLFDSVVKKIEAAIKEHRRTLTPVPQQLSVFNTIWKPWLQPCCGTFPFCGCDKEDDILSTAW</sequence>
<name>A0A8C4MSU4_EQUAS</name>
<dbReference type="FunFam" id="3.30.1120.10:FF:000001">
    <property type="entry name" value="Arylsulfatase E"/>
    <property type="match status" value="1"/>
</dbReference>
<dbReference type="RefSeq" id="XP_070357913.1">
    <property type="nucleotide sequence ID" value="XM_070501812.1"/>
</dbReference>
<dbReference type="RefSeq" id="XP_070357914.1">
    <property type="nucleotide sequence ID" value="XM_070501813.1"/>
</dbReference>
<reference evidence="8" key="2">
    <citation type="submission" date="2025-08" db="UniProtKB">
        <authorList>
            <consortium name="Ensembl"/>
        </authorList>
    </citation>
    <scope>IDENTIFICATION</scope>
</reference>
<evidence type="ECO:0000256" key="4">
    <source>
        <dbReference type="ARBA" id="ARBA00022801"/>
    </source>
</evidence>
<evidence type="ECO:0000256" key="6">
    <source>
        <dbReference type="SAM" id="Phobius"/>
    </source>
</evidence>
<dbReference type="Gene3D" id="1.10.287.550">
    <property type="entry name" value="Helix hairpin bin"/>
    <property type="match status" value="1"/>
</dbReference>
<dbReference type="GO" id="GO:0046872">
    <property type="term" value="F:metal ion binding"/>
    <property type="evidence" value="ECO:0007669"/>
    <property type="project" value="UniProtKB-KW"/>
</dbReference>
<dbReference type="GeneTree" id="ENSGT00940000162925"/>
<evidence type="ECO:0000259" key="7">
    <source>
        <dbReference type="Pfam" id="PF00884"/>
    </source>
</evidence>
<dbReference type="PANTHER" id="PTHR42693:SF16">
    <property type="entry name" value="ARYLSULFATASE H"/>
    <property type="match status" value="1"/>
</dbReference>
<dbReference type="InterPro" id="IPR024607">
    <property type="entry name" value="Sulfatase_CS"/>
</dbReference>
<feature type="transmembrane region" description="Helical" evidence="6">
    <location>
        <begin position="223"/>
        <end position="244"/>
    </location>
</feature>
<dbReference type="AlphaFoldDB" id="A0A8C4MSU4"/>
<dbReference type="Gene3D" id="3.40.720.10">
    <property type="entry name" value="Alkaline Phosphatase, subunit A"/>
    <property type="match status" value="1"/>
</dbReference>
<organism evidence="8 9">
    <name type="scientific">Equus asinus</name>
    <name type="common">Donkey</name>
    <name type="synonym">Equus africanus asinus</name>
    <dbReference type="NCBI Taxonomy" id="9793"/>
    <lineage>
        <taxon>Eukaryota</taxon>
        <taxon>Metazoa</taxon>
        <taxon>Chordata</taxon>
        <taxon>Craniata</taxon>
        <taxon>Vertebrata</taxon>
        <taxon>Euteleostomi</taxon>
        <taxon>Mammalia</taxon>
        <taxon>Eutheria</taxon>
        <taxon>Laurasiatheria</taxon>
        <taxon>Perissodactyla</taxon>
        <taxon>Equidae</taxon>
        <taxon>Equus</taxon>
    </lineage>
</organism>
<evidence type="ECO:0000256" key="3">
    <source>
        <dbReference type="ARBA" id="ARBA00022723"/>
    </source>
</evidence>
<dbReference type="InterPro" id="IPR050738">
    <property type="entry name" value="Sulfatase"/>
</dbReference>
<dbReference type="Pfam" id="PF00884">
    <property type="entry name" value="Sulfatase"/>
    <property type="match status" value="1"/>
</dbReference>
<dbReference type="PROSITE" id="PS00523">
    <property type="entry name" value="SULFATASE_1"/>
    <property type="match status" value="1"/>
</dbReference>
<dbReference type="FunFam" id="1.10.287.550:FF:000001">
    <property type="entry name" value="Arylsulfatase E"/>
    <property type="match status" value="1"/>
</dbReference>
<evidence type="ECO:0000256" key="5">
    <source>
        <dbReference type="ARBA" id="ARBA00022837"/>
    </source>
</evidence>
<dbReference type="PANTHER" id="PTHR42693">
    <property type="entry name" value="ARYLSULFATASE FAMILY MEMBER"/>
    <property type="match status" value="1"/>
</dbReference>
<keyword evidence="9" id="KW-1185">Reference proteome</keyword>
<dbReference type="KEGG" id="eai:106821909"/>
<dbReference type="InterPro" id="IPR017850">
    <property type="entry name" value="Alkaline_phosphatase_core_sf"/>
</dbReference>
<evidence type="ECO:0000256" key="1">
    <source>
        <dbReference type="ARBA" id="ARBA00001913"/>
    </source>
</evidence>
<dbReference type="RefSeq" id="XP_014682273.2">
    <property type="nucleotide sequence ID" value="XM_014826787.3"/>
</dbReference>
<dbReference type="FunFam" id="3.40.720.10:FF:000174">
    <property type="entry name" value="Uncharacterized protein"/>
    <property type="match status" value="1"/>
</dbReference>
<dbReference type="SUPFAM" id="SSF53649">
    <property type="entry name" value="Alkaline phosphatase-like"/>
    <property type="match status" value="1"/>
</dbReference>
<keyword evidence="6" id="KW-0472">Membrane</keyword>
<comment type="cofactor">
    <cofactor evidence="1">
        <name>Ca(2+)</name>
        <dbReference type="ChEBI" id="CHEBI:29108"/>
    </cofactor>
</comment>
<dbReference type="Pfam" id="PF14707">
    <property type="entry name" value="Sulfatase_C"/>
    <property type="match status" value="1"/>
</dbReference>
<reference evidence="8 9" key="1">
    <citation type="journal article" date="2020" name="Nat. Commun.">
        <title>Donkey genomes provide new insights into domestication and selection for coat color.</title>
        <authorList>
            <person name="Wang"/>
            <person name="C."/>
            <person name="Li"/>
            <person name="H."/>
            <person name="Guo"/>
            <person name="Y."/>
            <person name="Huang"/>
            <person name="J."/>
            <person name="Sun"/>
            <person name="Y."/>
            <person name="Min"/>
            <person name="J."/>
            <person name="Wang"/>
            <person name="J."/>
            <person name="Fang"/>
            <person name="X."/>
            <person name="Zhao"/>
            <person name="Z."/>
            <person name="Wang"/>
            <person name="S."/>
            <person name="Zhang"/>
            <person name="Y."/>
            <person name="Liu"/>
            <person name="Q."/>
            <person name="Jiang"/>
            <person name="Q."/>
            <person name="Wang"/>
            <person name="X."/>
            <person name="Guo"/>
            <person name="Y."/>
            <person name="Yang"/>
            <person name="C."/>
            <person name="Wang"/>
            <person name="Y."/>
            <person name="Tian"/>
            <person name="F."/>
            <person name="Zhuang"/>
            <person name="G."/>
            <person name="Fan"/>
            <person name="Y."/>
            <person name="Gao"/>
            <person name="Q."/>
            <person name="Li"/>
            <person name="Y."/>
            <person name="Ju"/>
            <person name="Z."/>
            <person name="Li"/>
            <person name="J."/>
            <person name="Li"/>
            <person name="R."/>
            <person name="Hou"/>
            <person name="M."/>
            <person name="Yang"/>
            <person name="G."/>
            <person name="Liu"/>
            <person name="G."/>
            <person name="Liu"/>
            <person name="W."/>
            <person name="Guo"/>
            <person name="J."/>
            <person name="Pan"/>
            <person name="S."/>
            <person name="Fan"/>
            <person name="G."/>
            <person name="Zhang"/>
            <person name="W."/>
            <person name="Zhang"/>
            <person name="R."/>
            <person name="Yu"/>
            <person name="J."/>
            <person name="Zhang"/>
            <person name="X."/>
            <person name="Yin"/>
            <person name="Q."/>
            <person name="Ji"/>
            <person name="C."/>
            <person name="Jin"/>
            <person name="Y."/>
            <person name="Yue"/>
            <person name="G."/>
            <person name="Liu"/>
            <person name="M."/>
            <person name="Xu"/>
            <person name="J."/>
            <person name="Liu"/>
            <person name="S."/>
            <person name="Jordana"/>
            <person name="J."/>
            <person name="Noce"/>
            <person name="A."/>
            <person name="Amills"/>
            <person name="M."/>
            <person name="Wu"/>
            <person name="D.D."/>
            <person name="Li"/>
            <person name="S."/>
            <person name="Zhou"/>
            <person name="X. and Zhong"/>
            <person name="J."/>
        </authorList>
    </citation>
    <scope>NUCLEOTIDE SEQUENCE [LARGE SCALE GENOMIC DNA]</scope>
</reference>
<comment type="similarity">
    <text evidence="2">Belongs to the sulfatase family.</text>
</comment>